<keyword evidence="2" id="KW-1185">Reference proteome</keyword>
<dbReference type="GeneID" id="31011340"/>
<evidence type="ECO:0000313" key="1">
    <source>
        <dbReference type="EMBL" id="OJD35904.1"/>
    </source>
</evidence>
<dbReference type="Proteomes" id="UP000183809">
    <property type="component" value="Unassembled WGS sequence"/>
</dbReference>
<organism evidence="1 2">
    <name type="scientific">Diplodia corticola</name>
    <dbReference type="NCBI Taxonomy" id="236234"/>
    <lineage>
        <taxon>Eukaryota</taxon>
        <taxon>Fungi</taxon>
        <taxon>Dikarya</taxon>
        <taxon>Ascomycota</taxon>
        <taxon>Pezizomycotina</taxon>
        <taxon>Dothideomycetes</taxon>
        <taxon>Dothideomycetes incertae sedis</taxon>
        <taxon>Botryosphaeriales</taxon>
        <taxon>Botryosphaeriaceae</taxon>
        <taxon>Diplodia</taxon>
    </lineage>
</organism>
<proteinExistence type="predicted"/>
<dbReference type="STRING" id="236234.A0A1J9R5L6"/>
<dbReference type="PANTHER" id="PTHR33112">
    <property type="entry name" value="DOMAIN PROTEIN, PUTATIVE-RELATED"/>
    <property type="match status" value="1"/>
</dbReference>
<gene>
    <name evidence="1" type="ORF">BKCO1_14000167</name>
</gene>
<comment type="caution">
    <text evidence="1">The sequence shown here is derived from an EMBL/GenBank/DDBJ whole genome shotgun (WGS) entry which is preliminary data.</text>
</comment>
<name>A0A1J9R5L6_9PEZI</name>
<dbReference type="PANTHER" id="PTHR33112:SF1">
    <property type="entry name" value="HETEROKARYON INCOMPATIBILITY DOMAIN-CONTAINING PROTEIN"/>
    <property type="match status" value="1"/>
</dbReference>
<protein>
    <submittedName>
        <fullName evidence="1">Het-domain-containing protein</fullName>
    </submittedName>
</protein>
<dbReference type="EMBL" id="MNUE01000014">
    <property type="protein sequence ID" value="OJD35904.1"/>
    <property type="molecule type" value="Genomic_DNA"/>
</dbReference>
<dbReference type="RefSeq" id="XP_020132164.1">
    <property type="nucleotide sequence ID" value="XM_020271081.1"/>
</dbReference>
<evidence type="ECO:0000313" key="2">
    <source>
        <dbReference type="Proteomes" id="UP000183809"/>
    </source>
</evidence>
<reference evidence="1 2" key="1">
    <citation type="submission" date="2016-10" db="EMBL/GenBank/DDBJ databases">
        <title>Proteomics and genomics reveal pathogen-plant mechanisms compatible with a hemibiotrophic lifestyle of Diplodia corticola.</title>
        <authorList>
            <person name="Fernandes I."/>
            <person name="De Jonge R."/>
            <person name="Van De Peer Y."/>
            <person name="Devreese B."/>
            <person name="Alves A."/>
            <person name="Esteves A.C."/>
        </authorList>
    </citation>
    <scope>NUCLEOTIDE SEQUENCE [LARGE SCALE GENOMIC DNA]</scope>
    <source>
        <strain evidence="1 2">CBS 112549</strain>
    </source>
</reference>
<dbReference type="OrthoDB" id="5428863at2759"/>
<accession>A0A1J9R5L6</accession>
<dbReference type="AlphaFoldDB" id="A0A1J9R5L6"/>
<sequence length="422" mass="48433">MADVRFTSTLPDFGLAMEGTKWSERGWTYQEDALSPRRLFFLNSEVWFECQEMMYREDPYSAGHNPQVLRNGCLTSRESTRLRKDSSIPPGDFHRHLSAYAERSLTYKSDIYYAFSGIINALFPRSPASYGLPHLAFHEAILWGVKEGRLVPRIRERDRDDDSTILPSWSWVSVFGSVEDHSSSLVAPLVDWFETGTSVGISPIIAAKTPRGWERGVLTDCFPLFLALAWSNGCFDAPSRNILPENFDFKHDKTKEELWARWPNVESFWRECHQDRGSKDSLLLWDCASPGVIICRAQTAFFKLKPHPEHKFCIQQGLLLDIVNENGMEIGQVGSSEFQLKSGRKMEGPDLERKFEFVAVSTSTYAQWLACDRLWHGPTRSSLEWFGNWIVEVPVVNVFLIGWREDVPTARRMSIGWIYLKA</sequence>